<reference evidence="2 3" key="1">
    <citation type="submission" date="2010-08" db="EMBL/GenBank/DDBJ databases">
        <title>The draft genome of Desulfovibrio fructosovorans JJ.</title>
        <authorList>
            <consortium name="US DOE Joint Genome Institute (JGI-PGF)"/>
            <person name="Lucas S."/>
            <person name="Copeland A."/>
            <person name="Lapidus A."/>
            <person name="Cheng J.-F."/>
            <person name="Bruce D."/>
            <person name="Goodwin L."/>
            <person name="Pitluck S."/>
            <person name="Land M.L."/>
            <person name="Hauser L."/>
            <person name="Chang Y.-J."/>
            <person name="Jeffries C."/>
            <person name="Wall J.D."/>
            <person name="Stahl D.A."/>
            <person name="Arkin A.P."/>
            <person name="Dehal P."/>
            <person name="Stolyar S.M."/>
            <person name="Hazen T.C."/>
            <person name="Woyke T.J."/>
        </authorList>
    </citation>
    <scope>NUCLEOTIDE SEQUENCE [LARGE SCALE GENOMIC DNA]</scope>
    <source>
        <strain evidence="2 3">JJ</strain>
    </source>
</reference>
<accession>E1JR45</accession>
<dbReference type="Proteomes" id="UP000006250">
    <property type="component" value="Unassembled WGS sequence"/>
</dbReference>
<comment type="caution">
    <text evidence="2">The sequence shown here is derived from an EMBL/GenBank/DDBJ whole genome shotgun (WGS) entry which is preliminary data.</text>
</comment>
<proteinExistence type="predicted"/>
<gene>
    <name evidence="2" type="ORF">DesfrDRAFT_0094</name>
</gene>
<name>E1JR45_SOLFR</name>
<feature type="region of interest" description="Disordered" evidence="1">
    <location>
        <begin position="1"/>
        <end position="132"/>
    </location>
</feature>
<dbReference type="EMBL" id="AECZ01000001">
    <property type="protein sequence ID" value="EFL53046.1"/>
    <property type="molecule type" value="Genomic_DNA"/>
</dbReference>
<dbReference type="STRING" id="596151.DesfrDRAFT_0094"/>
<dbReference type="eggNOG" id="ENOG5032B1E">
    <property type="taxonomic scope" value="Bacteria"/>
</dbReference>
<dbReference type="AlphaFoldDB" id="E1JR45"/>
<protein>
    <submittedName>
        <fullName evidence="2">Uncharacterized protein</fullName>
    </submittedName>
</protein>
<evidence type="ECO:0000256" key="1">
    <source>
        <dbReference type="SAM" id="MobiDB-lite"/>
    </source>
</evidence>
<dbReference type="RefSeq" id="WP_005990052.1">
    <property type="nucleotide sequence ID" value="NZ_AECZ01000001.1"/>
</dbReference>
<dbReference type="OrthoDB" id="5458703at2"/>
<organism evidence="2 3">
    <name type="scientific">Solidesulfovibrio fructosivorans JJ]</name>
    <dbReference type="NCBI Taxonomy" id="596151"/>
    <lineage>
        <taxon>Bacteria</taxon>
        <taxon>Pseudomonadati</taxon>
        <taxon>Thermodesulfobacteriota</taxon>
        <taxon>Desulfovibrionia</taxon>
        <taxon>Desulfovibrionales</taxon>
        <taxon>Desulfovibrionaceae</taxon>
        <taxon>Solidesulfovibrio</taxon>
    </lineage>
</organism>
<feature type="compositionally biased region" description="Low complexity" evidence="1">
    <location>
        <begin position="25"/>
        <end position="40"/>
    </location>
</feature>
<sequence length="338" mass="35563">MTARSRLGRDPLSGVTQPEAKKTTKATTKSTAKKAAPQKTAKPKPAKVGTTAKKTAPAKQQPTPVAQSAPEKSPVEPRPISESVLTPDAPPETVVAAGSRADTEIQPVPQSSPVIAPKIDPATAGEIPEPRATETVAPVEPTMNEASLDMADTLAVKTAASAVPPAEAIQPIPQSMPMAESTSQAALMAEPACPPLPTDGPPPAEVFLRGVVEGLAPAGGLVTDVEVDPDTSALPVEKLFYFSHVLQLLVSPLERPAEPGRKPGDKRGPVPALSVRLRTIGQNRHSLRIYDNGLFFGRYLPDVSLDMEALRPLLLFVIKRNGSILLKQGKGVEFEIIG</sequence>
<evidence type="ECO:0000313" key="3">
    <source>
        <dbReference type="Proteomes" id="UP000006250"/>
    </source>
</evidence>
<evidence type="ECO:0000313" key="2">
    <source>
        <dbReference type="EMBL" id="EFL53046.1"/>
    </source>
</evidence>
<keyword evidence="3" id="KW-1185">Reference proteome</keyword>